<dbReference type="GO" id="GO:0004820">
    <property type="term" value="F:glycine-tRNA ligase activity"/>
    <property type="evidence" value="ECO:0007669"/>
    <property type="project" value="UniProtKB-UniRule"/>
</dbReference>
<evidence type="ECO:0000256" key="7">
    <source>
        <dbReference type="ARBA" id="ARBA00047937"/>
    </source>
</evidence>
<dbReference type="EMBL" id="JQBT01000032">
    <property type="protein sequence ID" value="KRN78959.1"/>
    <property type="molecule type" value="Genomic_DNA"/>
</dbReference>
<comment type="subunit">
    <text evidence="8">Tetramer of two alpha and two beta subunits.</text>
</comment>
<dbReference type="AlphaFoldDB" id="A0A0R2JP86"/>
<evidence type="ECO:0000313" key="10">
    <source>
        <dbReference type="Proteomes" id="UP000051565"/>
    </source>
</evidence>
<dbReference type="PANTHER" id="PTHR30075:SF2">
    <property type="entry name" value="GLYCINE--TRNA LIGASE, CHLOROPLASTIC_MITOCHONDRIAL 2"/>
    <property type="match status" value="1"/>
</dbReference>
<dbReference type="OrthoDB" id="9775440at2"/>
<evidence type="ECO:0000256" key="8">
    <source>
        <dbReference type="HAMAP-Rule" id="MF_00255"/>
    </source>
</evidence>
<dbReference type="STRING" id="53444.AYR59_05260"/>
<reference evidence="9 10" key="1">
    <citation type="journal article" date="2015" name="Genome Announc.">
        <title>Expanding the biotechnology potential of lactobacilli through comparative genomics of 213 strains and associated genera.</title>
        <authorList>
            <person name="Sun Z."/>
            <person name="Harris H.M."/>
            <person name="McCann A."/>
            <person name="Guo C."/>
            <person name="Argimon S."/>
            <person name="Zhang W."/>
            <person name="Yang X."/>
            <person name="Jeffery I.B."/>
            <person name="Cooney J.C."/>
            <person name="Kagawa T.F."/>
            <person name="Liu W."/>
            <person name="Song Y."/>
            <person name="Salvetti E."/>
            <person name="Wrobel A."/>
            <person name="Rasinkangas P."/>
            <person name="Parkhill J."/>
            <person name="Rea M.C."/>
            <person name="O'Sullivan O."/>
            <person name="Ritari J."/>
            <person name="Douillard F.P."/>
            <person name="Paul Ross R."/>
            <person name="Yang R."/>
            <person name="Briner A.E."/>
            <person name="Felis G.E."/>
            <person name="de Vos W.M."/>
            <person name="Barrangou R."/>
            <person name="Klaenhammer T.R."/>
            <person name="Caufield P.W."/>
            <person name="Cui Y."/>
            <person name="Zhang H."/>
            <person name="O'Toole P.W."/>
        </authorList>
    </citation>
    <scope>NUCLEOTIDE SEQUENCE [LARGE SCALE GENOMIC DNA]</scope>
    <source>
        <strain evidence="9 10">DSM 20690</strain>
    </source>
</reference>
<evidence type="ECO:0000256" key="2">
    <source>
        <dbReference type="ARBA" id="ARBA00022598"/>
    </source>
</evidence>
<keyword evidence="2 8" id="KW-0436">Ligase</keyword>
<organism evidence="9 10">
    <name type="scientific">Fructilactobacillus lindneri DSM 20690 = JCM 11027</name>
    <dbReference type="NCBI Taxonomy" id="1122148"/>
    <lineage>
        <taxon>Bacteria</taxon>
        <taxon>Bacillati</taxon>
        <taxon>Bacillota</taxon>
        <taxon>Bacilli</taxon>
        <taxon>Lactobacillales</taxon>
        <taxon>Lactobacillaceae</taxon>
        <taxon>Fructilactobacillus</taxon>
    </lineage>
</organism>
<accession>A0A0R2JP86</accession>
<evidence type="ECO:0000313" key="9">
    <source>
        <dbReference type="EMBL" id="KRN78959.1"/>
    </source>
</evidence>
<dbReference type="SUPFAM" id="SSF109604">
    <property type="entry name" value="HD-domain/PDEase-like"/>
    <property type="match status" value="1"/>
</dbReference>
<keyword evidence="8" id="KW-0963">Cytoplasm</keyword>
<dbReference type="InterPro" id="IPR006194">
    <property type="entry name" value="Gly-tRNA-synth_heterodimer"/>
</dbReference>
<dbReference type="GO" id="GO:0006426">
    <property type="term" value="P:glycyl-tRNA aminoacylation"/>
    <property type="evidence" value="ECO:0007669"/>
    <property type="project" value="UniProtKB-UniRule"/>
</dbReference>
<keyword evidence="4 8" id="KW-0067">ATP-binding</keyword>
<dbReference type="GO" id="GO:0005524">
    <property type="term" value="F:ATP binding"/>
    <property type="evidence" value="ECO:0007669"/>
    <property type="project" value="UniProtKB-UniRule"/>
</dbReference>
<evidence type="ECO:0000256" key="3">
    <source>
        <dbReference type="ARBA" id="ARBA00022741"/>
    </source>
</evidence>
<dbReference type="GeneID" id="61250243"/>
<dbReference type="NCBIfam" id="TIGR00211">
    <property type="entry name" value="glyS"/>
    <property type="match status" value="1"/>
</dbReference>
<name>A0A0R2JP86_9LACO</name>
<gene>
    <name evidence="8" type="primary">glyS</name>
    <name evidence="9" type="ORF">IV52_GL000363</name>
</gene>
<dbReference type="EC" id="6.1.1.14" evidence="8"/>
<dbReference type="PRINTS" id="PR01045">
    <property type="entry name" value="TRNASYNTHGB"/>
</dbReference>
<dbReference type="PROSITE" id="PS50861">
    <property type="entry name" value="AA_TRNA_LIGASE_II_GLYAB"/>
    <property type="match status" value="1"/>
</dbReference>
<dbReference type="GO" id="GO:0005829">
    <property type="term" value="C:cytosol"/>
    <property type="evidence" value="ECO:0007669"/>
    <property type="project" value="TreeGrafter"/>
</dbReference>
<dbReference type="Proteomes" id="UP000051565">
    <property type="component" value="Unassembled WGS sequence"/>
</dbReference>
<dbReference type="HAMAP" id="MF_00255">
    <property type="entry name" value="Gly_tRNA_synth_beta"/>
    <property type="match status" value="1"/>
</dbReference>
<proteinExistence type="inferred from homology"/>
<keyword evidence="6 8" id="KW-0030">Aminoacyl-tRNA synthetase</keyword>
<comment type="similarity">
    <text evidence="1 8">Belongs to the class-II aminoacyl-tRNA synthetase family.</text>
</comment>
<evidence type="ECO:0000256" key="5">
    <source>
        <dbReference type="ARBA" id="ARBA00022917"/>
    </source>
</evidence>
<keyword evidence="10" id="KW-1185">Reference proteome</keyword>
<evidence type="ECO:0000256" key="4">
    <source>
        <dbReference type="ARBA" id="ARBA00022840"/>
    </source>
</evidence>
<dbReference type="InterPro" id="IPR015944">
    <property type="entry name" value="Gly-tRNA-synth_bsu"/>
</dbReference>
<dbReference type="Pfam" id="PF02092">
    <property type="entry name" value="tRNA_synt_2f"/>
    <property type="match status" value="1"/>
</dbReference>
<keyword evidence="3 8" id="KW-0547">Nucleotide-binding</keyword>
<sequence>MTRNFLFEIGLEEMPAPVVTPSINELAEKVEKYLTENRISFDKVKKYSTPRRLAVEISGLSEKQPDIDEEAKGPAKKIAVADDGSWSKAAIGFAKGQGLEPDSITFKDVKGTDYAFVNKHVTGKPVEDILPGLVDVIKSMNFPTMMKWGANKFHFVRPIKWLVALLDDEVIPMQIVNVKSGRTTQGQRFLGSPINLNNANDYENDLLKQFVIADSDKRKTKIKNQIDTIAKENDWKVNIDPDLLEEVNNLVEWPTSFSGKFDKRFLNIPREVLITSMKTHQRFFYVEDQSENLLPDFISVRNGNSEYLDNVIEGNEKVLAARLYDAAFFYEEDQKNSIDYFVNKLKDVSFHDKISSMYEKMQRVQVIAQLIANQVGLNQKQIDLLQRAAEIYKFDLVTGMVGEFSELQGIMGEKYALLNGEDPAVATAIREHYMPISANGKLPETKIGAILAVADKLDSILTFFAAGMIPSGSNDPYALRRQATGIVRIIAQQQWDLPMTTLMQNVINDETKADVLPKVDQSKVINDVVKFMKDRIKRYLEGKDVSYDLINAAVLSSSTDIFYNIKSADTLSNHQHDDNFKSTIEALTRVTRIATKSDFKSDDLFVDPALFENDSELKMNAAVDKLSSDFMELDANSAYIELSDLRDTIDDYFDKTMIMAKDETVKNNRLKELTKLSKLIIHFADVEEIMVK</sequence>
<evidence type="ECO:0000256" key="6">
    <source>
        <dbReference type="ARBA" id="ARBA00023146"/>
    </source>
</evidence>
<dbReference type="RefSeq" id="WP_056997600.1">
    <property type="nucleotide sequence ID" value="NZ_FUXS01000001.1"/>
</dbReference>
<keyword evidence="5 8" id="KW-0648">Protein biosynthesis</keyword>
<dbReference type="PATRIC" id="fig|1122148.6.peg.382"/>
<protein>
    <recommendedName>
        <fullName evidence="8">Glycine--tRNA ligase beta subunit</fullName>
        <ecNumber evidence="8">6.1.1.14</ecNumber>
    </recommendedName>
    <alternativeName>
        <fullName evidence="8">Glycyl-tRNA synthetase beta subunit</fullName>
        <shortName evidence="8">GlyRS</shortName>
    </alternativeName>
</protein>
<evidence type="ECO:0000256" key="1">
    <source>
        <dbReference type="ARBA" id="ARBA00008226"/>
    </source>
</evidence>
<comment type="catalytic activity">
    <reaction evidence="7 8">
        <text>tRNA(Gly) + glycine + ATP = glycyl-tRNA(Gly) + AMP + diphosphate</text>
        <dbReference type="Rhea" id="RHEA:16013"/>
        <dbReference type="Rhea" id="RHEA-COMP:9664"/>
        <dbReference type="Rhea" id="RHEA-COMP:9683"/>
        <dbReference type="ChEBI" id="CHEBI:30616"/>
        <dbReference type="ChEBI" id="CHEBI:33019"/>
        <dbReference type="ChEBI" id="CHEBI:57305"/>
        <dbReference type="ChEBI" id="CHEBI:78442"/>
        <dbReference type="ChEBI" id="CHEBI:78522"/>
        <dbReference type="ChEBI" id="CHEBI:456215"/>
        <dbReference type="EC" id="6.1.1.14"/>
    </reaction>
</comment>
<comment type="subcellular location">
    <subcellularLocation>
        <location evidence="8">Cytoplasm</location>
    </subcellularLocation>
</comment>
<dbReference type="PANTHER" id="PTHR30075">
    <property type="entry name" value="GLYCYL-TRNA SYNTHETASE"/>
    <property type="match status" value="1"/>
</dbReference>
<comment type="caution">
    <text evidence="9">The sequence shown here is derived from an EMBL/GenBank/DDBJ whole genome shotgun (WGS) entry which is preliminary data.</text>
</comment>